<feature type="transmembrane region" description="Helical" evidence="1">
    <location>
        <begin position="12"/>
        <end position="35"/>
    </location>
</feature>
<reference evidence="3 4" key="1">
    <citation type="journal article" date="2008" name="PLoS ONE">
        <title>Environmental adaptation: genomic analysis of the piezotolerant and psychrotolerant deep-sea iron reducing bacterium Shewanella piezotolerans WP3.</title>
        <authorList>
            <person name="Wang F."/>
            <person name="Wang J."/>
            <person name="Jian H."/>
            <person name="Zhang B."/>
            <person name="Li S."/>
            <person name="Wang F."/>
            <person name="Zeng X."/>
            <person name="Gao L."/>
            <person name="Bartlett D.H."/>
            <person name="Yu J."/>
            <person name="Hu S."/>
            <person name="Xiao X."/>
        </authorList>
    </citation>
    <scope>NUCLEOTIDE SEQUENCE [LARGE SCALE GENOMIC DNA]</scope>
    <source>
        <strain evidence="4">WP3 / JCM 13877</strain>
    </source>
</reference>
<dbReference type="Proteomes" id="UP000000753">
    <property type="component" value="Chromosome"/>
</dbReference>
<sequence>MLSATMNSKVKGLIKAIVVYSLLIIVGTSAGYGIVLGYNKLNEPKIVLVGDYGEHFKNTDKKVVMYGTDWCPVCKRTRDFFAKEGIEYKSLIQKKTALHFRCIVN</sequence>
<proteinExistence type="predicted"/>
<keyword evidence="1" id="KW-1133">Transmembrane helix</keyword>
<keyword evidence="1" id="KW-0472">Membrane</keyword>
<dbReference type="Gene3D" id="3.40.30.10">
    <property type="entry name" value="Glutaredoxin"/>
    <property type="match status" value="1"/>
</dbReference>
<keyword evidence="1" id="KW-0812">Transmembrane</keyword>
<dbReference type="Pfam" id="PF00462">
    <property type="entry name" value="Glutaredoxin"/>
    <property type="match status" value="1"/>
</dbReference>
<evidence type="ECO:0000256" key="1">
    <source>
        <dbReference type="SAM" id="Phobius"/>
    </source>
</evidence>
<dbReference type="eggNOG" id="COG0695">
    <property type="taxonomic scope" value="Bacteria"/>
</dbReference>
<name>B8CK61_SHEPW</name>
<dbReference type="STRING" id="225849.swp_0960"/>
<evidence type="ECO:0000313" key="3">
    <source>
        <dbReference type="EMBL" id="ACJ27764.1"/>
    </source>
</evidence>
<dbReference type="SUPFAM" id="SSF52833">
    <property type="entry name" value="Thioredoxin-like"/>
    <property type="match status" value="1"/>
</dbReference>
<dbReference type="HOGENOM" id="CLU_2234739_0_0_6"/>
<accession>B8CK61</accession>
<protein>
    <recommendedName>
        <fullName evidence="2">Glutaredoxin domain-containing protein</fullName>
    </recommendedName>
</protein>
<dbReference type="AlphaFoldDB" id="B8CK61"/>
<feature type="domain" description="Glutaredoxin" evidence="2">
    <location>
        <begin position="63"/>
        <end position="90"/>
    </location>
</feature>
<keyword evidence="4" id="KW-1185">Reference proteome</keyword>
<dbReference type="InterPro" id="IPR036249">
    <property type="entry name" value="Thioredoxin-like_sf"/>
</dbReference>
<gene>
    <name evidence="3" type="ordered locus">swp_0960</name>
</gene>
<dbReference type="InterPro" id="IPR002109">
    <property type="entry name" value="Glutaredoxin"/>
</dbReference>
<evidence type="ECO:0000313" key="4">
    <source>
        <dbReference type="Proteomes" id="UP000000753"/>
    </source>
</evidence>
<dbReference type="EMBL" id="CP000472">
    <property type="protein sequence ID" value="ACJ27764.1"/>
    <property type="molecule type" value="Genomic_DNA"/>
</dbReference>
<organism evidence="3 4">
    <name type="scientific">Shewanella piezotolerans (strain WP3 / JCM 13877)</name>
    <dbReference type="NCBI Taxonomy" id="225849"/>
    <lineage>
        <taxon>Bacteria</taxon>
        <taxon>Pseudomonadati</taxon>
        <taxon>Pseudomonadota</taxon>
        <taxon>Gammaproteobacteria</taxon>
        <taxon>Alteromonadales</taxon>
        <taxon>Shewanellaceae</taxon>
        <taxon>Shewanella</taxon>
    </lineage>
</organism>
<dbReference type="KEGG" id="swp:swp_0960"/>
<evidence type="ECO:0000259" key="2">
    <source>
        <dbReference type="Pfam" id="PF00462"/>
    </source>
</evidence>